<evidence type="ECO:0000256" key="6">
    <source>
        <dbReference type="RuleBase" id="RU004374"/>
    </source>
</evidence>
<evidence type="ECO:0000256" key="5">
    <source>
        <dbReference type="ARBA" id="ARBA00022917"/>
    </source>
</evidence>
<keyword evidence="3" id="KW-0810">Translation regulation</keyword>
<keyword evidence="4 6" id="KW-0694">RNA-binding</keyword>
<reference evidence="7 8" key="1">
    <citation type="journal article" date="2019" name="PLoS Biol.">
        <title>Sex chromosomes control vertical transmission of feminizing Wolbachia symbionts in an isopod.</title>
        <authorList>
            <person name="Becking T."/>
            <person name="Chebbi M.A."/>
            <person name="Giraud I."/>
            <person name="Moumen B."/>
            <person name="Laverre T."/>
            <person name="Caubet Y."/>
            <person name="Peccoud J."/>
            <person name="Gilbert C."/>
            <person name="Cordaux R."/>
        </authorList>
    </citation>
    <scope>NUCLEOTIDE SEQUENCE [LARGE SCALE GENOMIC DNA]</scope>
    <source>
        <strain evidence="7">ANa2</strain>
        <tissue evidence="7">Whole body excluding digestive tract and cuticle</tissue>
    </source>
</reference>
<keyword evidence="5 6" id="KW-0648">Protein biosynthesis</keyword>
<dbReference type="OrthoDB" id="590761at2759"/>
<dbReference type="InterPro" id="IPR023398">
    <property type="entry name" value="TIF_eIF4e-like"/>
</dbReference>
<dbReference type="SUPFAM" id="SSF55418">
    <property type="entry name" value="eIF4e-like"/>
    <property type="match status" value="1"/>
</dbReference>
<dbReference type="GO" id="GO:0000340">
    <property type="term" value="F:RNA 7-methylguanosine cap binding"/>
    <property type="evidence" value="ECO:0007669"/>
    <property type="project" value="TreeGrafter"/>
</dbReference>
<proteinExistence type="inferred from homology"/>
<evidence type="ECO:0000256" key="2">
    <source>
        <dbReference type="ARBA" id="ARBA00022540"/>
    </source>
</evidence>
<comment type="caution">
    <text evidence="7">The sequence shown here is derived from an EMBL/GenBank/DDBJ whole genome shotgun (WGS) entry which is preliminary data.</text>
</comment>
<sequence>MWEDTRNCAGGRWIINLSKNQRATELDNFWMEMLLLLIGEAFDQDSEEVCGAVVNVRAKGDKVGVWTRDAQNAAGILKIG</sequence>
<keyword evidence="2 6" id="KW-0396">Initiation factor</keyword>
<gene>
    <name evidence="7" type="primary">IF4E_0</name>
    <name evidence="7" type="ORF">Anas_02945</name>
</gene>
<keyword evidence="8" id="KW-1185">Reference proteome</keyword>
<dbReference type="GO" id="GO:0006417">
    <property type="term" value="P:regulation of translation"/>
    <property type="evidence" value="ECO:0007669"/>
    <property type="project" value="UniProtKB-KW"/>
</dbReference>
<dbReference type="EMBL" id="SEYY01022739">
    <property type="protein sequence ID" value="KAB7495335.1"/>
    <property type="molecule type" value="Genomic_DNA"/>
</dbReference>
<evidence type="ECO:0000256" key="3">
    <source>
        <dbReference type="ARBA" id="ARBA00022845"/>
    </source>
</evidence>
<dbReference type="GO" id="GO:0016281">
    <property type="term" value="C:eukaryotic translation initiation factor 4F complex"/>
    <property type="evidence" value="ECO:0007669"/>
    <property type="project" value="TreeGrafter"/>
</dbReference>
<dbReference type="Proteomes" id="UP000326759">
    <property type="component" value="Unassembled WGS sequence"/>
</dbReference>
<dbReference type="PANTHER" id="PTHR11960">
    <property type="entry name" value="EUKARYOTIC TRANSLATION INITIATION FACTOR 4E RELATED"/>
    <property type="match status" value="1"/>
</dbReference>
<comment type="similarity">
    <text evidence="1 6">Belongs to the eukaryotic initiation factor 4E family.</text>
</comment>
<name>A0A5N5SMN1_9CRUS</name>
<dbReference type="AlphaFoldDB" id="A0A5N5SMN1"/>
<dbReference type="PANTHER" id="PTHR11960:SF8">
    <property type="entry name" value="EUKARYOTIC TRANSLATION INITIATION FACTOR 4E1-RELATED"/>
    <property type="match status" value="1"/>
</dbReference>
<dbReference type="Pfam" id="PF01652">
    <property type="entry name" value="IF4E"/>
    <property type="match status" value="1"/>
</dbReference>
<evidence type="ECO:0000313" key="7">
    <source>
        <dbReference type="EMBL" id="KAB7495335.1"/>
    </source>
</evidence>
<protein>
    <submittedName>
        <fullName evidence="7">Eukaryotic translation initiation factor 4E</fullName>
    </submittedName>
</protein>
<evidence type="ECO:0000256" key="4">
    <source>
        <dbReference type="ARBA" id="ARBA00022884"/>
    </source>
</evidence>
<dbReference type="Gene3D" id="3.30.760.10">
    <property type="entry name" value="RNA Cap, Translation Initiation Factor Eif4e"/>
    <property type="match status" value="1"/>
</dbReference>
<dbReference type="GO" id="GO:0003743">
    <property type="term" value="F:translation initiation factor activity"/>
    <property type="evidence" value="ECO:0007669"/>
    <property type="project" value="UniProtKB-KW"/>
</dbReference>
<organism evidence="7 8">
    <name type="scientific">Armadillidium nasatum</name>
    <dbReference type="NCBI Taxonomy" id="96803"/>
    <lineage>
        <taxon>Eukaryota</taxon>
        <taxon>Metazoa</taxon>
        <taxon>Ecdysozoa</taxon>
        <taxon>Arthropoda</taxon>
        <taxon>Crustacea</taxon>
        <taxon>Multicrustacea</taxon>
        <taxon>Malacostraca</taxon>
        <taxon>Eumalacostraca</taxon>
        <taxon>Peracarida</taxon>
        <taxon>Isopoda</taxon>
        <taxon>Oniscidea</taxon>
        <taxon>Crinocheta</taxon>
        <taxon>Armadillidiidae</taxon>
        <taxon>Armadillidium</taxon>
    </lineage>
</organism>
<evidence type="ECO:0000313" key="8">
    <source>
        <dbReference type="Proteomes" id="UP000326759"/>
    </source>
</evidence>
<evidence type="ECO:0000256" key="1">
    <source>
        <dbReference type="ARBA" id="ARBA00009860"/>
    </source>
</evidence>
<accession>A0A5N5SMN1</accession>
<dbReference type="InterPro" id="IPR001040">
    <property type="entry name" value="TIF_eIF_4E"/>
</dbReference>